<organism evidence="1 2">
    <name type="scientific">Dacryopinax primogenitus (strain DJM 731)</name>
    <name type="common">Brown rot fungus</name>
    <dbReference type="NCBI Taxonomy" id="1858805"/>
    <lineage>
        <taxon>Eukaryota</taxon>
        <taxon>Fungi</taxon>
        <taxon>Dikarya</taxon>
        <taxon>Basidiomycota</taxon>
        <taxon>Agaricomycotina</taxon>
        <taxon>Dacrymycetes</taxon>
        <taxon>Dacrymycetales</taxon>
        <taxon>Dacrymycetaceae</taxon>
        <taxon>Dacryopinax</taxon>
    </lineage>
</organism>
<dbReference type="Proteomes" id="UP000030653">
    <property type="component" value="Unassembled WGS sequence"/>
</dbReference>
<gene>
    <name evidence="1" type="ORF">DACRYDRAFT_118878</name>
</gene>
<name>M5FR77_DACPD</name>
<dbReference type="HOGENOM" id="CLU_076393_0_0_1"/>
<evidence type="ECO:0008006" key="3">
    <source>
        <dbReference type="Google" id="ProtNLM"/>
    </source>
</evidence>
<evidence type="ECO:0000313" key="1">
    <source>
        <dbReference type="EMBL" id="EJT98123.1"/>
    </source>
</evidence>
<accession>M5FR77</accession>
<sequence>MSPYFSRQKIERAIAERNADRIIAERNPLREGTLLNGTRASGLFDQEVSPIDVDAALAVLPYRPPFRPRLILDEEDESISLSLTRGLQTGKDRWAQVWLASVHIPRTTEHPQVVVKLLQEAFFPHPGDDIDDDDYVTEGASLHTPIGICRNEAWAFTQLRPLQGLLLPHSYGFYHLELPCGQNVIGHVMEYVEGHALKRDYQGMIDGSFYSAERRSESRAAVVQLAFNVYCLHLCDVHHGDVSPNNVLQIPGKLPFFVFLDFARASAYSDIMFGTMDGCGLWTCSEELELGETFCPWMEDALVKHEPWALSILGDLSLTRQLKHTIPGAERDYEAQAMRLKKSQDEKGQNEVH</sequence>
<dbReference type="STRING" id="1858805.M5FR77"/>
<dbReference type="GeneID" id="63685742"/>
<evidence type="ECO:0000313" key="2">
    <source>
        <dbReference type="Proteomes" id="UP000030653"/>
    </source>
</evidence>
<dbReference type="InterPro" id="IPR011009">
    <property type="entry name" value="Kinase-like_dom_sf"/>
</dbReference>
<reference evidence="1 2" key="1">
    <citation type="journal article" date="2012" name="Science">
        <title>The Paleozoic origin of enzymatic lignin decomposition reconstructed from 31 fungal genomes.</title>
        <authorList>
            <person name="Floudas D."/>
            <person name="Binder M."/>
            <person name="Riley R."/>
            <person name="Barry K."/>
            <person name="Blanchette R.A."/>
            <person name="Henrissat B."/>
            <person name="Martinez A.T."/>
            <person name="Otillar R."/>
            <person name="Spatafora J.W."/>
            <person name="Yadav J.S."/>
            <person name="Aerts A."/>
            <person name="Benoit I."/>
            <person name="Boyd A."/>
            <person name="Carlson A."/>
            <person name="Copeland A."/>
            <person name="Coutinho P.M."/>
            <person name="de Vries R.P."/>
            <person name="Ferreira P."/>
            <person name="Findley K."/>
            <person name="Foster B."/>
            <person name="Gaskell J."/>
            <person name="Glotzer D."/>
            <person name="Gorecki P."/>
            <person name="Heitman J."/>
            <person name="Hesse C."/>
            <person name="Hori C."/>
            <person name="Igarashi K."/>
            <person name="Jurgens J.A."/>
            <person name="Kallen N."/>
            <person name="Kersten P."/>
            <person name="Kohler A."/>
            <person name="Kuees U."/>
            <person name="Kumar T.K.A."/>
            <person name="Kuo A."/>
            <person name="LaButti K."/>
            <person name="Larrondo L.F."/>
            <person name="Lindquist E."/>
            <person name="Ling A."/>
            <person name="Lombard V."/>
            <person name="Lucas S."/>
            <person name="Lundell T."/>
            <person name="Martin R."/>
            <person name="McLaughlin D.J."/>
            <person name="Morgenstern I."/>
            <person name="Morin E."/>
            <person name="Murat C."/>
            <person name="Nagy L.G."/>
            <person name="Nolan M."/>
            <person name="Ohm R.A."/>
            <person name="Patyshakuliyeva A."/>
            <person name="Rokas A."/>
            <person name="Ruiz-Duenas F.J."/>
            <person name="Sabat G."/>
            <person name="Salamov A."/>
            <person name="Samejima M."/>
            <person name="Schmutz J."/>
            <person name="Slot J.C."/>
            <person name="St John F."/>
            <person name="Stenlid J."/>
            <person name="Sun H."/>
            <person name="Sun S."/>
            <person name="Syed K."/>
            <person name="Tsang A."/>
            <person name="Wiebenga A."/>
            <person name="Young D."/>
            <person name="Pisabarro A."/>
            <person name="Eastwood D.C."/>
            <person name="Martin F."/>
            <person name="Cullen D."/>
            <person name="Grigoriev I.V."/>
            <person name="Hibbett D.S."/>
        </authorList>
    </citation>
    <scope>NUCLEOTIDE SEQUENCE [LARGE SCALE GENOMIC DNA]</scope>
    <source>
        <strain evidence="1 2">DJM-731 SS1</strain>
    </source>
</reference>
<keyword evidence="2" id="KW-1185">Reference proteome</keyword>
<dbReference type="OrthoDB" id="2803071at2759"/>
<dbReference type="EMBL" id="JH795874">
    <property type="protein sequence ID" value="EJT98123.1"/>
    <property type="molecule type" value="Genomic_DNA"/>
</dbReference>
<dbReference type="RefSeq" id="XP_040625021.1">
    <property type="nucleotide sequence ID" value="XM_040770680.1"/>
</dbReference>
<protein>
    <recommendedName>
        <fullName evidence="3">Protein kinase domain-containing protein</fullName>
    </recommendedName>
</protein>
<dbReference type="AlphaFoldDB" id="M5FR77"/>
<proteinExistence type="predicted"/>
<dbReference type="SUPFAM" id="SSF56112">
    <property type="entry name" value="Protein kinase-like (PK-like)"/>
    <property type="match status" value="1"/>
</dbReference>